<dbReference type="EMBL" id="MCOG01000159">
    <property type="protein sequence ID" value="ORY33655.1"/>
    <property type="molecule type" value="Genomic_DNA"/>
</dbReference>
<evidence type="ECO:0000313" key="4">
    <source>
        <dbReference type="Proteomes" id="UP000193920"/>
    </source>
</evidence>
<organism evidence="3 4">
    <name type="scientific">Neocallimastix californiae</name>
    <dbReference type="NCBI Taxonomy" id="1754190"/>
    <lineage>
        <taxon>Eukaryota</taxon>
        <taxon>Fungi</taxon>
        <taxon>Fungi incertae sedis</taxon>
        <taxon>Chytridiomycota</taxon>
        <taxon>Chytridiomycota incertae sedis</taxon>
        <taxon>Neocallimastigomycetes</taxon>
        <taxon>Neocallimastigales</taxon>
        <taxon>Neocallimastigaceae</taxon>
        <taxon>Neocallimastix</taxon>
    </lineage>
</organism>
<feature type="compositionally biased region" description="Acidic residues" evidence="1">
    <location>
        <begin position="219"/>
        <end position="229"/>
    </location>
</feature>
<keyword evidence="4" id="KW-1185">Reference proteome</keyword>
<sequence length="726" mass="85116">MPVLLHQQPVLTLALESFQDATIDENDIRRMWVLFKKCKDDIKNGFRLENISWRIWYKKYLNNTSDLFSNNKIYKKSMESSPIHSVDSNCSNFSLIEPVEVLKKCACGEQLTSSSLNSISAPQREYTSFNKSNSLRPHHQKQTIISSVDHTTGQIIKKETVRYSSATLVKPSVLRQTQTKSSTYTNSEKSVEIHKESELKQEKEEEIEKEKKIKKEKVDVEEEEEEEREESNNKITNEIPREVHHDLHHDVTHEISHEIPHSEIDSEKVMTNDSTNNTTINTNSNSNANVKAHIDMEKSRPHHPSTVHPNDHDHIRSYNIPPNCPTLEQYYQQQLLMLQQVYIQKQQQLQYQKQQMNINTEQVCQHQMYLQQWFNQQQQELLSNCQIYYRKYIQYMRAQAQAQAQARAQAQRYGQVQTEVQLEAQNQAQARQKQTQAHVQTHGQIHDHVQVQSQNKPLAYNKDDYDEEEDEDDYYYSDEEDENYNENINLQKGMKGKDRKEAIIRNKSKENDLFRKVSTNTLKSKITKPSLLSAMIKENNYNEYKKTIEIIQKCEEDDRNVSNNIYSIKDYNRNCINSLNKTASRRRVPSFEDIRNNQHGFKKLFELHPLHPITNRSNNNGNNIQEQNEVINSDIEEYYERNPYPTTGNGTNNSYCTVNTNNITNSQDSHTTLYFNHNLNDIYGSNKTTTSTRSIRSTKSCISNRINNNNDSINLYMSKKRLNYSN</sequence>
<feature type="compositionally biased region" description="Acidic residues" evidence="1">
    <location>
        <begin position="464"/>
        <end position="474"/>
    </location>
</feature>
<dbReference type="GO" id="GO:0031930">
    <property type="term" value="P:mitochondria-nucleus signaling pathway"/>
    <property type="evidence" value="ECO:0007669"/>
    <property type="project" value="TreeGrafter"/>
</dbReference>
<dbReference type="Pfam" id="PF08550">
    <property type="entry name" value="GATA_AreA"/>
    <property type="match status" value="1"/>
</dbReference>
<dbReference type="OrthoDB" id="515401at2759"/>
<gene>
    <name evidence="3" type="ORF">LY90DRAFT_705084</name>
</gene>
<dbReference type="PANTHER" id="PTHR28014">
    <property type="entry name" value="NEGATIVE REGULATOR OF RAS-CAMP PATHWAY"/>
    <property type="match status" value="1"/>
</dbReference>
<evidence type="ECO:0000259" key="2">
    <source>
        <dbReference type="Pfam" id="PF08550"/>
    </source>
</evidence>
<feature type="domain" description="Nitrogen regulatory protein areA GATA-like" evidence="2">
    <location>
        <begin position="31"/>
        <end position="58"/>
    </location>
</feature>
<dbReference type="Proteomes" id="UP000193920">
    <property type="component" value="Unassembled WGS sequence"/>
</dbReference>
<evidence type="ECO:0000313" key="3">
    <source>
        <dbReference type="EMBL" id="ORY33655.1"/>
    </source>
</evidence>
<dbReference type="InterPro" id="IPR053043">
    <property type="entry name" value="Ras-cAMP_regulatory"/>
</dbReference>
<accession>A0A1Y2BHQ8</accession>
<feature type="compositionally biased region" description="Polar residues" evidence="1">
    <location>
        <begin position="177"/>
        <end position="188"/>
    </location>
</feature>
<reference evidence="3 4" key="1">
    <citation type="submission" date="2016-08" db="EMBL/GenBank/DDBJ databases">
        <title>A Parts List for Fungal Cellulosomes Revealed by Comparative Genomics.</title>
        <authorList>
            <consortium name="DOE Joint Genome Institute"/>
            <person name="Haitjema C.H."/>
            <person name="Gilmore S.P."/>
            <person name="Henske J.K."/>
            <person name="Solomon K.V."/>
            <person name="De Groot R."/>
            <person name="Kuo A."/>
            <person name="Mondo S.J."/>
            <person name="Salamov A.A."/>
            <person name="Labutti K."/>
            <person name="Zhao Z."/>
            <person name="Chiniquy J."/>
            <person name="Barry K."/>
            <person name="Brewer H.M."/>
            <person name="Purvine S.O."/>
            <person name="Wright A.T."/>
            <person name="Boxma B."/>
            <person name="Van Alen T."/>
            <person name="Hackstein J.H."/>
            <person name="Baker S.E."/>
            <person name="Grigoriev I.V."/>
            <person name="O'Malley M.A."/>
        </authorList>
    </citation>
    <scope>NUCLEOTIDE SEQUENCE [LARGE SCALE GENOMIC DNA]</scope>
    <source>
        <strain evidence="3 4">G1</strain>
    </source>
</reference>
<dbReference type="STRING" id="1754190.A0A1Y2BHQ8"/>
<dbReference type="GO" id="GO:0000122">
    <property type="term" value="P:negative regulation of transcription by RNA polymerase II"/>
    <property type="evidence" value="ECO:0007669"/>
    <property type="project" value="TreeGrafter"/>
</dbReference>
<comment type="caution">
    <text evidence="3">The sequence shown here is derived from an EMBL/GenBank/DDBJ whole genome shotgun (WGS) entry which is preliminary data.</text>
</comment>
<dbReference type="PANTHER" id="PTHR28014:SF1">
    <property type="entry name" value="NEGATIVE REGULATOR OF RAS-CAMP PATHWAY"/>
    <property type="match status" value="1"/>
</dbReference>
<dbReference type="GO" id="GO:0006808">
    <property type="term" value="P:regulation of nitrogen utilization"/>
    <property type="evidence" value="ECO:0007669"/>
    <property type="project" value="TreeGrafter"/>
</dbReference>
<dbReference type="GO" id="GO:0005737">
    <property type="term" value="C:cytoplasm"/>
    <property type="evidence" value="ECO:0007669"/>
    <property type="project" value="TreeGrafter"/>
</dbReference>
<feature type="region of interest" description="Disordered" evidence="1">
    <location>
        <begin position="440"/>
        <end position="474"/>
    </location>
</feature>
<feature type="compositionally biased region" description="Basic and acidic residues" evidence="1">
    <location>
        <begin position="189"/>
        <end position="218"/>
    </location>
</feature>
<evidence type="ECO:0000256" key="1">
    <source>
        <dbReference type="SAM" id="MobiDB-lite"/>
    </source>
</evidence>
<dbReference type="AlphaFoldDB" id="A0A1Y2BHQ8"/>
<dbReference type="InterPro" id="IPR013860">
    <property type="entry name" value="AreA_GATA"/>
</dbReference>
<proteinExistence type="predicted"/>
<feature type="region of interest" description="Disordered" evidence="1">
    <location>
        <begin position="177"/>
        <end position="233"/>
    </location>
</feature>
<name>A0A1Y2BHQ8_9FUNG</name>
<protein>
    <recommendedName>
        <fullName evidence="2">Nitrogen regulatory protein areA GATA-like domain-containing protein</fullName>
    </recommendedName>
</protein>